<dbReference type="KEGG" id="mon:G8E03_07450"/>
<keyword evidence="1" id="KW-0813">Transport</keyword>
<evidence type="ECO:0000256" key="3">
    <source>
        <dbReference type="ARBA" id="ARBA00022840"/>
    </source>
</evidence>
<dbReference type="InterPro" id="IPR050053">
    <property type="entry name" value="ATPase_alpha/beta_chains"/>
</dbReference>
<dbReference type="Gene3D" id="3.40.50.12240">
    <property type="match status" value="1"/>
</dbReference>
<evidence type="ECO:0000313" key="6">
    <source>
        <dbReference type="EMBL" id="QIK40616.1"/>
    </source>
</evidence>
<evidence type="ECO:0000313" key="7">
    <source>
        <dbReference type="Proteomes" id="UP000500791"/>
    </source>
</evidence>
<protein>
    <submittedName>
        <fullName evidence="6">Flagellum-specific ATP synthase FliI</fullName>
    </submittedName>
</protein>
<dbReference type="SMART" id="SM00382">
    <property type="entry name" value="AAA"/>
    <property type="match status" value="1"/>
</dbReference>
<keyword evidence="2" id="KW-0547">Nucleotide-binding</keyword>
<name>A0A6G7VL75_9RHOB</name>
<dbReference type="InterPro" id="IPR027417">
    <property type="entry name" value="P-loop_NTPase"/>
</dbReference>
<dbReference type="GO" id="GO:0046933">
    <property type="term" value="F:proton-transporting ATP synthase activity, rotational mechanism"/>
    <property type="evidence" value="ECO:0007669"/>
    <property type="project" value="TreeGrafter"/>
</dbReference>
<sequence>MAQFAEMSRMIREIPKKVRMGTLKRIEEGLLIASGLDQHVGVGDLCMIEGGTRAEITAVSPGEIRLIPFGSVAELSPGLLIWKEASGSLCPDSRWLGRIVNAFGDPLDGQPLNVRITRNPSAPHRNVLARRGLGDRLDTGEPAIDTMLPIVRGQRVGLFAGSGVGKTSLLNSLARGIQADVIVFAMIGERGHELASFLRDVMDPETRARSICVAATADCSALERRRAALTAIDIAEHFKREGRHVLVLMDSLTRWAEAHRQIEAAQSGRMVSVGFPANTAQDLARMMERLGPGATSEGDITAVLSILVAGSDMDEPLADMVRGMLDGHIVLDRDIAERGRFPAIDVLKSVSRSLPQAATKTENETIATVRETLTAAARIAPLRDAGLSSAGADPEADRILRAAAKIDEIWAARDLPDATLSFARLTALVARSG</sequence>
<dbReference type="EMBL" id="CP049811">
    <property type="protein sequence ID" value="QIK40616.1"/>
    <property type="molecule type" value="Genomic_DNA"/>
</dbReference>
<evidence type="ECO:0000256" key="2">
    <source>
        <dbReference type="ARBA" id="ARBA00022741"/>
    </source>
</evidence>
<dbReference type="InterPro" id="IPR003593">
    <property type="entry name" value="AAA+_ATPase"/>
</dbReference>
<dbReference type="InterPro" id="IPR000194">
    <property type="entry name" value="ATPase_F1/V1/A1_a/bsu_nucl-bd"/>
</dbReference>
<evidence type="ECO:0000259" key="5">
    <source>
        <dbReference type="SMART" id="SM00382"/>
    </source>
</evidence>
<feature type="domain" description="AAA+ ATPase" evidence="5">
    <location>
        <begin position="152"/>
        <end position="336"/>
    </location>
</feature>
<dbReference type="Proteomes" id="UP000500791">
    <property type="component" value="Chromosome"/>
</dbReference>
<dbReference type="AlphaFoldDB" id="A0A6G7VL75"/>
<dbReference type="PROSITE" id="PS00152">
    <property type="entry name" value="ATPASE_ALPHA_BETA"/>
    <property type="match status" value="1"/>
</dbReference>
<keyword evidence="4" id="KW-1278">Translocase</keyword>
<reference evidence="6 7" key="1">
    <citation type="submission" date="2020-03" db="EMBL/GenBank/DDBJ databases">
        <title>Complete genome sequence of Monaibacterium sp. ALG8 with diverse plasmids.</title>
        <authorList>
            <person name="Sun C."/>
        </authorList>
    </citation>
    <scope>NUCLEOTIDE SEQUENCE [LARGE SCALE GENOMIC DNA]</scope>
    <source>
        <strain evidence="6 7">ALG8</strain>
    </source>
</reference>
<keyword evidence="7" id="KW-1185">Reference proteome</keyword>
<dbReference type="PANTHER" id="PTHR15184:SF9">
    <property type="entry name" value="SPI-1 TYPE 3 SECRETION SYSTEM ATPASE"/>
    <property type="match status" value="1"/>
</dbReference>
<organism evidence="6 7">
    <name type="scientific">Pontivivens nitratireducens</name>
    <dbReference type="NCBI Taxonomy" id="2758038"/>
    <lineage>
        <taxon>Bacteria</taxon>
        <taxon>Pseudomonadati</taxon>
        <taxon>Pseudomonadota</taxon>
        <taxon>Alphaproteobacteria</taxon>
        <taxon>Rhodobacterales</taxon>
        <taxon>Paracoccaceae</taxon>
        <taxon>Pontivivens</taxon>
    </lineage>
</organism>
<dbReference type="SUPFAM" id="SSF52540">
    <property type="entry name" value="P-loop containing nucleoside triphosphate hydrolases"/>
    <property type="match status" value="1"/>
</dbReference>
<dbReference type="GO" id="GO:0005524">
    <property type="term" value="F:ATP binding"/>
    <property type="evidence" value="ECO:0007669"/>
    <property type="project" value="UniProtKB-KW"/>
</dbReference>
<dbReference type="Pfam" id="PF00006">
    <property type="entry name" value="ATP-synt_ab"/>
    <property type="match status" value="1"/>
</dbReference>
<evidence type="ECO:0000256" key="4">
    <source>
        <dbReference type="ARBA" id="ARBA00022967"/>
    </source>
</evidence>
<proteinExistence type="predicted"/>
<keyword evidence="3" id="KW-0067">ATP-binding</keyword>
<dbReference type="RefSeq" id="WP_166190280.1">
    <property type="nucleotide sequence ID" value="NZ_CP049811.1"/>
</dbReference>
<gene>
    <name evidence="6" type="primary">fliI</name>
    <name evidence="6" type="ORF">G8E03_07450</name>
</gene>
<dbReference type="PANTHER" id="PTHR15184">
    <property type="entry name" value="ATP SYNTHASE"/>
    <property type="match status" value="1"/>
</dbReference>
<accession>A0A6G7VL75</accession>
<evidence type="ECO:0000256" key="1">
    <source>
        <dbReference type="ARBA" id="ARBA00022448"/>
    </source>
</evidence>
<dbReference type="InterPro" id="IPR020003">
    <property type="entry name" value="ATPase_a/bsu_AS"/>
</dbReference>